<dbReference type="PROSITE" id="PS50893">
    <property type="entry name" value="ABC_TRANSPORTER_2"/>
    <property type="match status" value="1"/>
</dbReference>
<gene>
    <name evidence="5" type="ORF">AVDCRST_MAG77-2135</name>
</gene>
<dbReference type="EMBL" id="CADCTC010000128">
    <property type="protein sequence ID" value="CAA9251892.1"/>
    <property type="molecule type" value="Genomic_DNA"/>
</dbReference>
<dbReference type="GO" id="GO:0015421">
    <property type="term" value="F:ABC-type oligopeptide transporter activity"/>
    <property type="evidence" value="ECO:0007669"/>
    <property type="project" value="TreeGrafter"/>
</dbReference>
<dbReference type="Gene3D" id="3.40.50.300">
    <property type="entry name" value="P-loop containing nucleotide triphosphate hydrolases"/>
    <property type="match status" value="1"/>
</dbReference>
<reference evidence="5" key="1">
    <citation type="submission" date="2020-02" db="EMBL/GenBank/DDBJ databases">
        <authorList>
            <person name="Meier V. D."/>
        </authorList>
    </citation>
    <scope>NUCLEOTIDE SEQUENCE</scope>
    <source>
        <strain evidence="5">AVDCRST_MAG77</strain>
    </source>
</reference>
<dbReference type="InterPro" id="IPR027417">
    <property type="entry name" value="P-loop_NTPase"/>
</dbReference>
<protein>
    <submittedName>
        <fullName evidence="5">Efflux ABC transporter, permease/ATP-binding protein</fullName>
    </submittedName>
</protein>
<name>A0A6J4IGN9_9CHLR</name>
<evidence type="ECO:0000256" key="2">
    <source>
        <dbReference type="ARBA" id="ARBA00022840"/>
    </source>
</evidence>
<keyword evidence="1" id="KW-0547">Nucleotide-binding</keyword>
<dbReference type="GO" id="GO:0005524">
    <property type="term" value="F:ATP binding"/>
    <property type="evidence" value="ECO:0007669"/>
    <property type="project" value="UniProtKB-KW"/>
</dbReference>
<evidence type="ECO:0000259" key="4">
    <source>
        <dbReference type="PROSITE" id="PS50893"/>
    </source>
</evidence>
<dbReference type="InterPro" id="IPR017871">
    <property type="entry name" value="ABC_transporter-like_CS"/>
</dbReference>
<dbReference type="SMART" id="SM00382">
    <property type="entry name" value="AAA"/>
    <property type="match status" value="1"/>
</dbReference>
<dbReference type="InterPro" id="IPR003593">
    <property type="entry name" value="AAA+_ATPase"/>
</dbReference>
<sequence>MRHWWQTMGMATLSAGAYAVGYGAIVVAAVGGQITLGDFAFLYAALNQMQGGIGALVSLISGLFEDNLYFGTLFELQAVEDTLPVAPTGAGRRVAAPLRSGIELRNVSFTYDRAAKPVLEDVSFTVAPGQVVALVGENGAGKSTLVKLLTRLYDPTGGQVLVDGSDLREYDLEDWRRRVGVVFQDFKRYTMPVRENIGLGNLTQIEDTDAVRAAALRAGADSLVERLPDGYETMLGRRFRSIGNDGVDLSGGEWQRIALARAFMRAPEAGPEVGPGATGTNGANGANGRHDGLDGGAQLLILDEPTSALDARAEHEVYLRFKELTRGRATLLISHRFSTVRMADHILVLDGGRIVEQGSHEALVELDGMYARLYAMQAERYA</sequence>
<dbReference type="InterPro" id="IPR003439">
    <property type="entry name" value="ABC_transporter-like_ATP-bd"/>
</dbReference>
<dbReference type="PANTHER" id="PTHR43394">
    <property type="entry name" value="ATP-DEPENDENT PERMEASE MDL1, MITOCHONDRIAL"/>
    <property type="match status" value="1"/>
</dbReference>
<evidence type="ECO:0000256" key="1">
    <source>
        <dbReference type="ARBA" id="ARBA00022741"/>
    </source>
</evidence>
<proteinExistence type="predicted"/>
<organism evidence="5">
    <name type="scientific">uncultured Chloroflexota bacterium</name>
    <dbReference type="NCBI Taxonomy" id="166587"/>
    <lineage>
        <taxon>Bacteria</taxon>
        <taxon>Bacillati</taxon>
        <taxon>Chloroflexota</taxon>
        <taxon>environmental samples</taxon>
    </lineage>
</organism>
<feature type="domain" description="ABC transporter" evidence="4">
    <location>
        <begin position="102"/>
        <end position="376"/>
    </location>
</feature>
<dbReference type="SUPFAM" id="SSF52540">
    <property type="entry name" value="P-loop containing nucleoside triphosphate hydrolases"/>
    <property type="match status" value="1"/>
</dbReference>
<dbReference type="PROSITE" id="PS00211">
    <property type="entry name" value="ABC_TRANSPORTER_1"/>
    <property type="match status" value="1"/>
</dbReference>
<feature type="transmembrane region" description="Helical" evidence="3">
    <location>
        <begin position="12"/>
        <end position="34"/>
    </location>
</feature>
<dbReference type="Pfam" id="PF00005">
    <property type="entry name" value="ABC_tran"/>
    <property type="match status" value="1"/>
</dbReference>
<keyword evidence="3" id="KW-1133">Transmembrane helix</keyword>
<accession>A0A6J4IGN9</accession>
<evidence type="ECO:0000256" key="3">
    <source>
        <dbReference type="SAM" id="Phobius"/>
    </source>
</evidence>
<dbReference type="AlphaFoldDB" id="A0A6J4IGN9"/>
<keyword evidence="3" id="KW-0472">Membrane</keyword>
<evidence type="ECO:0000313" key="5">
    <source>
        <dbReference type="EMBL" id="CAA9251892.1"/>
    </source>
</evidence>
<dbReference type="PANTHER" id="PTHR43394:SF1">
    <property type="entry name" value="ATP-BINDING CASSETTE SUB-FAMILY B MEMBER 10, MITOCHONDRIAL"/>
    <property type="match status" value="1"/>
</dbReference>
<keyword evidence="3" id="KW-0812">Transmembrane</keyword>
<keyword evidence="2 5" id="KW-0067">ATP-binding</keyword>
<dbReference type="GO" id="GO:0016887">
    <property type="term" value="F:ATP hydrolysis activity"/>
    <property type="evidence" value="ECO:0007669"/>
    <property type="project" value="InterPro"/>
</dbReference>
<dbReference type="InterPro" id="IPR039421">
    <property type="entry name" value="Type_1_exporter"/>
</dbReference>